<sequence length="600" mass="63602">MRQWAADQNADSPGSKYSVFANKTTSHALQVRTNLNSNPSSSPPKSHFAPSREGRSSAGDEAVPSTRLSRHIPQREGVDMSVSAFNLMGQASLAAAPAFRLPHSSSALTLPTAGPGALPPASHRTPTASSSAMTSCSDSQISDDSFYTTSLYSDMLADKLSSREPHHAADDDADEPASPYGGGHPRRGAIGGEVLRFGGVDAHGAGSGDRRRSSASSAALAMPFPRSRVYAAAGKGRAGPARALCSNPERVLDAPEFPTDASQLLHWGSNNKLIIGLKNSVYVWDAESGQAGKLTDLPEHVAVRCIHWLHKCACVALSVAGGTTAIYDCRAEEMVRSLRVPDGTEVTGVTVNGPVMAVGTDRGVAKVYDLRAKHAVIQTYDGHRGAVTSVQYCASEPYYLATGGEDGNVRVWDARHSSPRYVFDGVHQGAVAAAAWNPMKRSRLFTGGADGVLCHIDTHAAMRSQPGEDQPLCGGEDSAALGGRAAQFITRAVKTNLPITGIVCHVGGEVATAHRERGQIQLRRASTFHLLGTFTSPNCDAGLSCMTLSPDRERVCAAQADETLKFWRVFDNKTVESLSPRANDAWAHQDPNACADQALR</sequence>
<dbReference type="Proteomes" id="UP000015354">
    <property type="component" value="Unassembled WGS sequence"/>
</dbReference>
<evidence type="ECO:0000256" key="7">
    <source>
        <dbReference type="SAM" id="MobiDB-lite"/>
    </source>
</evidence>
<dbReference type="OrthoDB" id="10263272at2759"/>
<feature type="compositionally biased region" description="Low complexity" evidence="7">
    <location>
        <begin position="34"/>
        <end position="46"/>
    </location>
</feature>
<evidence type="ECO:0000256" key="2">
    <source>
        <dbReference type="ARBA" id="ARBA00022618"/>
    </source>
</evidence>
<dbReference type="SUPFAM" id="SSF50978">
    <property type="entry name" value="WD40 repeat-like"/>
    <property type="match status" value="1"/>
</dbReference>
<keyword evidence="1 6" id="KW-0853">WD repeat</keyword>
<dbReference type="EMBL" id="ATMH01004884">
    <property type="protein sequence ID" value="EPY28781.1"/>
    <property type="molecule type" value="Genomic_DNA"/>
</dbReference>
<accession>S9VP30</accession>
<dbReference type="PROSITE" id="PS50294">
    <property type="entry name" value="WD_REPEATS_REGION"/>
    <property type="match status" value="1"/>
</dbReference>
<comment type="caution">
    <text evidence="8">The sequence shown here is derived from an EMBL/GenBank/DDBJ whole genome shotgun (WGS) entry which is preliminary data.</text>
</comment>
<feature type="compositionally biased region" description="Low complexity" evidence="7">
    <location>
        <begin position="110"/>
        <end position="139"/>
    </location>
</feature>
<dbReference type="AlphaFoldDB" id="S9VP30"/>
<evidence type="ECO:0000256" key="6">
    <source>
        <dbReference type="PROSITE-ProRule" id="PRU00221"/>
    </source>
</evidence>
<dbReference type="Pfam" id="PF00400">
    <property type="entry name" value="WD40"/>
    <property type="match status" value="1"/>
</dbReference>
<dbReference type="PANTHER" id="PTHR19918:SF8">
    <property type="entry name" value="FI02843P"/>
    <property type="match status" value="1"/>
</dbReference>
<reference evidence="8 9" key="1">
    <citation type="journal article" date="2013" name="PLoS ONE">
        <title>Predicting the Proteins of Angomonas deanei, Strigomonas culicis and Their Respective Endosymbionts Reveals New Aspects of the Trypanosomatidae Family.</title>
        <authorList>
            <person name="Motta M.C."/>
            <person name="Martins A.C."/>
            <person name="de Souza S.S."/>
            <person name="Catta-Preta C.M."/>
            <person name="Silva R."/>
            <person name="Klein C.C."/>
            <person name="de Almeida L.G."/>
            <person name="de Lima Cunha O."/>
            <person name="Ciapina L.P."/>
            <person name="Brocchi M."/>
            <person name="Colabardini A.C."/>
            <person name="de Araujo Lima B."/>
            <person name="Machado C.R."/>
            <person name="de Almeida Soares C.M."/>
            <person name="Probst C.M."/>
            <person name="de Menezes C.B."/>
            <person name="Thompson C.E."/>
            <person name="Bartholomeu D.C."/>
            <person name="Gradia D.F."/>
            <person name="Pavoni D.P."/>
            <person name="Grisard E.C."/>
            <person name="Fantinatti-Garboggini F."/>
            <person name="Marchini F.K."/>
            <person name="Rodrigues-Luiz G.F."/>
            <person name="Wagner G."/>
            <person name="Goldman G.H."/>
            <person name="Fietto J.L."/>
            <person name="Elias M.C."/>
            <person name="Goldman M.H."/>
            <person name="Sagot M.F."/>
            <person name="Pereira M."/>
            <person name="Stoco P.H."/>
            <person name="de Mendonca-Neto R.P."/>
            <person name="Teixeira S.M."/>
            <person name="Maciel T.E."/>
            <person name="de Oliveira Mendes T.A."/>
            <person name="Urmenyi T.P."/>
            <person name="de Souza W."/>
            <person name="Schenkman S."/>
            <person name="de Vasconcelos A.T."/>
        </authorList>
    </citation>
    <scope>NUCLEOTIDE SEQUENCE [LARGE SCALE GENOMIC DNA]</scope>
</reference>
<dbReference type="GO" id="GO:0010997">
    <property type="term" value="F:anaphase-promoting complex binding"/>
    <property type="evidence" value="ECO:0007669"/>
    <property type="project" value="InterPro"/>
</dbReference>
<dbReference type="GO" id="GO:0051301">
    <property type="term" value="P:cell division"/>
    <property type="evidence" value="ECO:0007669"/>
    <property type="project" value="UniProtKB-KW"/>
</dbReference>
<dbReference type="PANTHER" id="PTHR19918">
    <property type="entry name" value="CELL DIVISION CYCLE 20 CDC20 FIZZY -RELATED"/>
    <property type="match status" value="1"/>
</dbReference>
<dbReference type="GO" id="GO:1990757">
    <property type="term" value="F:ubiquitin ligase activator activity"/>
    <property type="evidence" value="ECO:0007669"/>
    <property type="project" value="TreeGrafter"/>
</dbReference>
<name>S9VP30_9TRYP</name>
<feature type="region of interest" description="Disordered" evidence="7">
    <location>
        <begin position="1"/>
        <end position="75"/>
    </location>
</feature>
<dbReference type="InterPro" id="IPR033010">
    <property type="entry name" value="Cdc20/Fizzy"/>
</dbReference>
<dbReference type="InterPro" id="IPR015943">
    <property type="entry name" value="WD40/YVTN_repeat-like_dom_sf"/>
</dbReference>
<proteinExistence type="predicted"/>
<gene>
    <name evidence="8" type="ORF">STCU_04884</name>
</gene>
<organism evidence="8 9">
    <name type="scientific">Strigomonas culicis</name>
    <dbReference type="NCBI Taxonomy" id="28005"/>
    <lineage>
        <taxon>Eukaryota</taxon>
        <taxon>Discoba</taxon>
        <taxon>Euglenozoa</taxon>
        <taxon>Kinetoplastea</taxon>
        <taxon>Metakinetoplastina</taxon>
        <taxon>Trypanosomatida</taxon>
        <taxon>Trypanosomatidae</taxon>
        <taxon>Strigomonadinae</taxon>
        <taxon>Strigomonas</taxon>
    </lineage>
</organism>
<evidence type="ECO:0000256" key="1">
    <source>
        <dbReference type="ARBA" id="ARBA00022574"/>
    </source>
</evidence>
<feature type="region of interest" description="Disordered" evidence="7">
    <location>
        <begin position="162"/>
        <end position="191"/>
    </location>
</feature>
<keyword evidence="4" id="KW-0498">Mitosis</keyword>
<keyword evidence="2 8" id="KW-0132">Cell division</keyword>
<feature type="region of interest" description="Disordered" evidence="7">
    <location>
        <begin position="110"/>
        <end position="140"/>
    </location>
</feature>
<evidence type="ECO:0000313" key="9">
    <source>
        <dbReference type="Proteomes" id="UP000015354"/>
    </source>
</evidence>
<feature type="repeat" description="WD" evidence="6">
    <location>
        <begin position="380"/>
        <end position="422"/>
    </location>
</feature>
<keyword evidence="9" id="KW-1185">Reference proteome</keyword>
<dbReference type="PROSITE" id="PS50082">
    <property type="entry name" value="WD_REPEATS_2"/>
    <property type="match status" value="1"/>
</dbReference>
<evidence type="ECO:0000256" key="3">
    <source>
        <dbReference type="ARBA" id="ARBA00022737"/>
    </source>
</evidence>
<dbReference type="InterPro" id="IPR036322">
    <property type="entry name" value="WD40_repeat_dom_sf"/>
</dbReference>
<dbReference type="GO" id="GO:1905786">
    <property type="term" value="P:positive regulation of anaphase-promoting complex-dependent catabolic process"/>
    <property type="evidence" value="ECO:0007669"/>
    <property type="project" value="TreeGrafter"/>
</dbReference>
<dbReference type="SMART" id="SM00320">
    <property type="entry name" value="WD40"/>
    <property type="match status" value="5"/>
</dbReference>
<dbReference type="Gene3D" id="2.130.10.10">
    <property type="entry name" value="YVTN repeat-like/Quinoprotein amine dehydrogenase"/>
    <property type="match status" value="1"/>
</dbReference>
<evidence type="ECO:0000256" key="4">
    <source>
        <dbReference type="ARBA" id="ARBA00022776"/>
    </source>
</evidence>
<dbReference type="InterPro" id="IPR001680">
    <property type="entry name" value="WD40_rpt"/>
</dbReference>
<keyword evidence="3" id="KW-0677">Repeat</keyword>
<keyword evidence="5" id="KW-0131">Cell cycle</keyword>
<dbReference type="GO" id="GO:0005680">
    <property type="term" value="C:anaphase-promoting complex"/>
    <property type="evidence" value="ECO:0007669"/>
    <property type="project" value="TreeGrafter"/>
</dbReference>
<evidence type="ECO:0000313" key="8">
    <source>
        <dbReference type="EMBL" id="EPY28781.1"/>
    </source>
</evidence>
<protein>
    <submittedName>
        <fullName evidence="8">Cell division cycle 20, cofactor of APC complex</fullName>
    </submittedName>
</protein>
<evidence type="ECO:0000256" key="5">
    <source>
        <dbReference type="ARBA" id="ARBA00023306"/>
    </source>
</evidence>
<dbReference type="GO" id="GO:0031145">
    <property type="term" value="P:anaphase-promoting complex-dependent catabolic process"/>
    <property type="evidence" value="ECO:0007669"/>
    <property type="project" value="TreeGrafter"/>
</dbReference>
<feature type="compositionally biased region" description="Polar residues" evidence="7">
    <location>
        <begin position="21"/>
        <end position="33"/>
    </location>
</feature>